<evidence type="ECO:0000313" key="4">
    <source>
        <dbReference type="Proteomes" id="UP000582231"/>
    </source>
</evidence>
<dbReference type="EMBL" id="JACCBF010000001">
    <property type="protein sequence ID" value="NYD31487.1"/>
    <property type="molecule type" value="Genomic_DNA"/>
</dbReference>
<proteinExistence type="predicted"/>
<dbReference type="AlphaFoldDB" id="A0A852RE20"/>
<sequence length="169" mass="18313">MGTDEPRVIKRYANRKLYDTSRRQFTTLDDLSALLDTGIRFVVRDHDSGHDRTDEVLAQVLGRRVRVGGGPTDLISGLLRAPGQIAQQLVGEVAPEPEPEKPKKAKKKSAKKKSGEARTKPASTGDDDARDAEIAELRAQVAELTQAVSVLVQDRLAERGAADEGSDSA</sequence>
<dbReference type="RefSeq" id="WP_179727771.1">
    <property type="nucleotide sequence ID" value="NZ_BAABEF010000001.1"/>
</dbReference>
<feature type="compositionally biased region" description="Basic residues" evidence="1">
    <location>
        <begin position="103"/>
        <end position="112"/>
    </location>
</feature>
<feature type="region of interest" description="Disordered" evidence="1">
    <location>
        <begin position="89"/>
        <end position="131"/>
    </location>
</feature>
<evidence type="ECO:0000256" key="1">
    <source>
        <dbReference type="SAM" id="MobiDB-lite"/>
    </source>
</evidence>
<dbReference type="Pfam" id="PF07879">
    <property type="entry name" value="PHB_acc_N"/>
    <property type="match status" value="1"/>
</dbReference>
<evidence type="ECO:0000259" key="2">
    <source>
        <dbReference type="Pfam" id="PF07879"/>
    </source>
</evidence>
<name>A0A852RE20_9ACTN</name>
<organism evidence="3 4">
    <name type="scientific">Nocardioides kongjuensis</name>
    <dbReference type="NCBI Taxonomy" id="349522"/>
    <lineage>
        <taxon>Bacteria</taxon>
        <taxon>Bacillati</taxon>
        <taxon>Actinomycetota</taxon>
        <taxon>Actinomycetes</taxon>
        <taxon>Propionibacteriales</taxon>
        <taxon>Nocardioidaceae</taxon>
        <taxon>Nocardioides</taxon>
    </lineage>
</organism>
<gene>
    <name evidence="3" type="ORF">BJ958_003033</name>
</gene>
<comment type="caution">
    <text evidence="3">The sequence shown here is derived from an EMBL/GenBank/DDBJ whole genome shotgun (WGS) entry which is preliminary data.</text>
</comment>
<dbReference type="InterPro" id="IPR012909">
    <property type="entry name" value="PHA_DNA-bd_N"/>
</dbReference>
<evidence type="ECO:0000313" key="3">
    <source>
        <dbReference type="EMBL" id="NYD31487.1"/>
    </source>
</evidence>
<accession>A0A852RE20</accession>
<protein>
    <submittedName>
        <fullName evidence="3">Polyhydroxyalkanoate synthesis repressor PhaR</fullName>
    </submittedName>
</protein>
<reference evidence="3 4" key="1">
    <citation type="submission" date="2020-07" db="EMBL/GenBank/DDBJ databases">
        <title>Sequencing the genomes of 1000 actinobacteria strains.</title>
        <authorList>
            <person name="Klenk H.-P."/>
        </authorList>
    </citation>
    <scope>NUCLEOTIDE SEQUENCE [LARGE SCALE GENOMIC DNA]</scope>
    <source>
        <strain evidence="3 4">DSM 19082</strain>
    </source>
</reference>
<keyword evidence="4" id="KW-1185">Reference proteome</keyword>
<feature type="domain" description="PHA accumulation regulator DNA-binding N-terminal" evidence="2">
    <location>
        <begin position="8"/>
        <end position="61"/>
    </location>
</feature>
<dbReference type="Proteomes" id="UP000582231">
    <property type="component" value="Unassembled WGS sequence"/>
</dbReference>